<accession>A0A644X2C4</accession>
<proteinExistence type="predicted"/>
<gene>
    <name evidence="1" type="ORF">SDC9_56633</name>
</gene>
<organism evidence="1">
    <name type="scientific">bioreactor metagenome</name>
    <dbReference type="NCBI Taxonomy" id="1076179"/>
    <lineage>
        <taxon>unclassified sequences</taxon>
        <taxon>metagenomes</taxon>
        <taxon>ecological metagenomes</taxon>
    </lineage>
</organism>
<comment type="caution">
    <text evidence="1">The sequence shown here is derived from an EMBL/GenBank/DDBJ whole genome shotgun (WGS) entry which is preliminary data.</text>
</comment>
<sequence>MTPAEYIKSAKAYYQLQNSLTEVESFRKLLGFSSDNISDSETLREIVERVFAKLSTNEEISKLISKYKEFEKNDFCHQLLAHFREKLPYQFVELLDRNETVGYGIIEDRKPYCSITNLGNNTYAIIMSQGLQQLIYATVRTYCAHMHILGDGTETTISTQELSSILNDNFYIFQNTYSIFPRQGVEISSEQIMLANKISIYCQLFFLLHEFSHILIAETLSGECVDCKEEEVLADSLALSACLEIEKSLVEIELVYLGCMIGMLTFRTLEQLQIYEVDAGYPSFSDRIVNLKSTLYDKCSDSEMFTRISNFASIVEDIFDQVDLINSAAYEDNYRVELKREIEMLLLKYWRSDPNSSVSVPDYEGFSMDMWELLMKGHYEQIFDVLLADAKAELLIINKYKLNSIIQSEQLRYLEAYNKYKLIFKFTHSLPDPLAQVFARIYEMSKQD</sequence>
<dbReference type="AlphaFoldDB" id="A0A644X2C4"/>
<reference evidence="1" key="1">
    <citation type="submission" date="2019-08" db="EMBL/GenBank/DDBJ databases">
        <authorList>
            <person name="Kucharzyk K."/>
            <person name="Murdoch R.W."/>
            <person name="Higgins S."/>
            <person name="Loffler F."/>
        </authorList>
    </citation>
    <scope>NUCLEOTIDE SEQUENCE</scope>
</reference>
<dbReference type="EMBL" id="VSSQ01001676">
    <property type="protein sequence ID" value="MPM10305.1"/>
    <property type="molecule type" value="Genomic_DNA"/>
</dbReference>
<evidence type="ECO:0000313" key="1">
    <source>
        <dbReference type="EMBL" id="MPM10305.1"/>
    </source>
</evidence>
<name>A0A644X2C4_9ZZZZ</name>
<protein>
    <submittedName>
        <fullName evidence="1">Uncharacterized protein</fullName>
    </submittedName>
</protein>